<protein>
    <submittedName>
        <fullName evidence="2">Alpha/beta hydrolase</fullName>
    </submittedName>
</protein>
<dbReference type="InterPro" id="IPR029058">
    <property type="entry name" value="AB_hydrolase_fold"/>
</dbReference>
<evidence type="ECO:0000313" key="3">
    <source>
        <dbReference type="Proteomes" id="UP000825228"/>
    </source>
</evidence>
<dbReference type="PANTHER" id="PTHR43798">
    <property type="entry name" value="MONOACYLGLYCEROL LIPASE"/>
    <property type="match status" value="1"/>
</dbReference>
<accession>A0ABS7P0L9</accession>
<proteinExistence type="predicted"/>
<dbReference type="SUPFAM" id="SSF53474">
    <property type="entry name" value="alpha/beta-Hydrolases"/>
    <property type="match status" value="1"/>
</dbReference>
<dbReference type="EMBL" id="JABUBU010000001">
    <property type="protein sequence ID" value="MBY6365952.1"/>
    <property type="molecule type" value="Genomic_DNA"/>
</dbReference>
<sequence>MTDPSVHLFGPADGPTVLAVHGMTGHGRRWRSWSEHLPAARVIAPDLIGHGRAPYTPPWSIEAQVARLADVLRTHAEGPAVVVGHSYGCALALHLARTEPAAVAGLVLLDPAAELPPERLLEVAESTVRHDDYTDAEEARSDKVHGAWNDVPTDLLDEELADHLIDAEGGRVRWRTSTAAVVSSWGELARPMAVPPPTIPTVVVRASRVQPPYLSDECRERLAADLDHVTFVDLDCDHMVPQAKGPESAAVVADLLTTVSGVPRRD</sequence>
<keyword evidence="2" id="KW-0378">Hydrolase</keyword>
<dbReference type="PRINTS" id="PR00111">
    <property type="entry name" value="ABHYDROLASE"/>
</dbReference>
<evidence type="ECO:0000313" key="2">
    <source>
        <dbReference type="EMBL" id="MBY6365952.1"/>
    </source>
</evidence>
<evidence type="ECO:0000259" key="1">
    <source>
        <dbReference type="Pfam" id="PF12697"/>
    </source>
</evidence>
<dbReference type="RefSeq" id="WP_222683063.1">
    <property type="nucleotide sequence ID" value="NZ_JABUBT010000022.1"/>
</dbReference>
<keyword evidence="3" id="KW-1185">Reference proteome</keyword>
<gene>
    <name evidence="2" type="ORF">HQ603_04180</name>
</gene>
<organism evidence="2 3">
    <name type="scientific">Rhodococcoides corynebacterioides</name>
    <dbReference type="NCBI Taxonomy" id="53972"/>
    <lineage>
        <taxon>Bacteria</taxon>
        <taxon>Bacillati</taxon>
        <taxon>Actinomycetota</taxon>
        <taxon>Actinomycetes</taxon>
        <taxon>Mycobacteriales</taxon>
        <taxon>Nocardiaceae</taxon>
        <taxon>Rhodococcoides</taxon>
    </lineage>
</organism>
<dbReference type="Pfam" id="PF12697">
    <property type="entry name" value="Abhydrolase_6"/>
    <property type="match status" value="1"/>
</dbReference>
<dbReference type="Proteomes" id="UP000825228">
    <property type="component" value="Unassembled WGS sequence"/>
</dbReference>
<reference evidence="2 3" key="1">
    <citation type="submission" date="2020-06" db="EMBL/GenBank/DDBJ databases">
        <title>Taxonomy, biology and ecology of Rhodococcus bacteria occurring in California pistachio and other woody hosts as revealed by genome sequence analyses.</title>
        <authorList>
            <person name="Gai Y."/>
            <person name="Riely B."/>
        </authorList>
    </citation>
    <scope>NUCLEOTIDE SEQUENCE [LARGE SCALE GENOMIC DNA]</scope>
    <source>
        <strain evidence="2 3">BP-281</strain>
    </source>
</reference>
<dbReference type="Gene3D" id="3.40.50.1820">
    <property type="entry name" value="alpha/beta hydrolase"/>
    <property type="match status" value="1"/>
</dbReference>
<dbReference type="PANTHER" id="PTHR43798:SF33">
    <property type="entry name" value="HYDROLASE, PUTATIVE (AFU_ORTHOLOGUE AFUA_2G14860)-RELATED"/>
    <property type="match status" value="1"/>
</dbReference>
<feature type="domain" description="AB hydrolase-1" evidence="1">
    <location>
        <begin position="17"/>
        <end position="253"/>
    </location>
</feature>
<name>A0ABS7P0L9_9NOCA</name>
<dbReference type="GO" id="GO:0016787">
    <property type="term" value="F:hydrolase activity"/>
    <property type="evidence" value="ECO:0007669"/>
    <property type="project" value="UniProtKB-KW"/>
</dbReference>
<dbReference type="InterPro" id="IPR050266">
    <property type="entry name" value="AB_hydrolase_sf"/>
</dbReference>
<comment type="caution">
    <text evidence="2">The sequence shown here is derived from an EMBL/GenBank/DDBJ whole genome shotgun (WGS) entry which is preliminary data.</text>
</comment>
<dbReference type="InterPro" id="IPR000073">
    <property type="entry name" value="AB_hydrolase_1"/>
</dbReference>